<feature type="signal peptide" evidence="2">
    <location>
        <begin position="1"/>
        <end position="21"/>
    </location>
</feature>
<comment type="caution">
    <text evidence="4">The sequence shown here is derived from an EMBL/GenBank/DDBJ whole genome shotgun (WGS) entry which is preliminary data.</text>
</comment>
<dbReference type="Proteomes" id="UP001596020">
    <property type="component" value="Unassembled WGS sequence"/>
</dbReference>
<evidence type="ECO:0000313" key="5">
    <source>
        <dbReference type="Proteomes" id="UP001596020"/>
    </source>
</evidence>
<dbReference type="PROSITE" id="PS00284">
    <property type="entry name" value="SERPIN"/>
    <property type="match status" value="1"/>
</dbReference>
<dbReference type="InterPro" id="IPR042178">
    <property type="entry name" value="Serpin_sf_1"/>
</dbReference>
<dbReference type="Pfam" id="PF00079">
    <property type="entry name" value="Serpin"/>
    <property type="match status" value="1"/>
</dbReference>
<dbReference type="Gene3D" id="2.30.39.10">
    <property type="entry name" value="Alpha-1-antitrypsin, domain 1"/>
    <property type="match status" value="1"/>
</dbReference>
<keyword evidence="2" id="KW-0732">Signal</keyword>
<dbReference type="InterPro" id="IPR023796">
    <property type="entry name" value="Serpin_dom"/>
</dbReference>
<dbReference type="PROSITE" id="PS51257">
    <property type="entry name" value="PROKAR_LIPOPROTEIN"/>
    <property type="match status" value="1"/>
</dbReference>
<organism evidence="4 5">
    <name type="scientific">Falsiporphyromonas endometrii</name>
    <dbReference type="NCBI Taxonomy" id="1387297"/>
    <lineage>
        <taxon>Bacteria</taxon>
        <taxon>Pseudomonadati</taxon>
        <taxon>Bacteroidota</taxon>
        <taxon>Bacteroidia</taxon>
        <taxon>Bacteroidales</taxon>
        <taxon>Porphyromonadaceae</taxon>
        <taxon>Falsiporphyromonas</taxon>
    </lineage>
</organism>
<dbReference type="PANTHER" id="PTHR11461">
    <property type="entry name" value="SERINE PROTEASE INHIBITOR, SERPIN"/>
    <property type="match status" value="1"/>
</dbReference>
<dbReference type="InterPro" id="IPR023795">
    <property type="entry name" value="Serpin_CS"/>
</dbReference>
<dbReference type="PANTHER" id="PTHR11461:SF211">
    <property type="entry name" value="GH10112P-RELATED"/>
    <property type="match status" value="1"/>
</dbReference>
<feature type="chain" id="PRO_5046752777" evidence="2">
    <location>
        <begin position="22"/>
        <end position="438"/>
    </location>
</feature>
<protein>
    <submittedName>
        <fullName evidence="4">Serpin family protein</fullName>
    </submittedName>
</protein>
<evidence type="ECO:0000256" key="2">
    <source>
        <dbReference type="SAM" id="SignalP"/>
    </source>
</evidence>
<feature type="domain" description="Serpin" evidence="3">
    <location>
        <begin position="75"/>
        <end position="436"/>
    </location>
</feature>
<reference evidence="5" key="1">
    <citation type="journal article" date="2019" name="Int. J. Syst. Evol. Microbiol.">
        <title>The Global Catalogue of Microorganisms (GCM) 10K type strain sequencing project: providing services to taxonomists for standard genome sequencing and annotation.</title>
        <authorList>
            <consortium name="The Broad Institute Genomics Platform"/>
            <consortium name="The Broad Institute Genome Sequencing Center for Infectious Disease"/>
            <person name="Wu L."/>
            <person name="Ma J."/>
        </authorList>
    </citation>
    <scope>NUCLEOTIDE SEQUENCE [LARGE SCALE GENOMIC DNA]</scope>
    <source>
        <strain evidence="5">CGMCC 4.7357</strain>
    </source>
</reference>
<dbReference type="InterPro" id="IPR042185">
    <property type="entry name" value="Serpin_sf_2"/>
</dbReference>
<dbReference type="RefSeq" id="WP_380077511.1">
    <property type="nucleotide sequence ID" value="NZ_JBHSGO010000039.1"/>
</dbReference>
<evidence type="ECO:0000313" key="4">
    <source>
        <dbReference type="EMBL" id="MFC4665410.1"/>
    </source>
</evidence>
<keyword evidence="5" id="KW-1185">Reference proteome</keyword>
<dbReference type="InterPro" id="IPR000215">
    <property type="entry name" value="Serpin_fam"/>
</dbReference>
<gene>
    <name evidence="4" type="ORF">ACFO3G_02100</name>
</gene>
<name>A0ABV9K5H9_9PORP</name>
<comment type="similarity">
    <text evidence="1">Belongs to the serpin family.</text>
</comment>
<proteinExistence type="inferred from homology"/>
<dbReference type="Gene3D" id="3.30.497.10">
    <property type="entry name" value="Antithrombin, subunit I, domain 2"/>
    <property type="match status" value="1"/>
</dbReference>
<evidence type="ECO:0000256" key="1">
    <source>
        <dbReference type="RuleBase" id="RU000411"/>
    </source>
</evidence>
<evidence type="ECO:0000259" key="3">
    <source>
        <dbReference type="SMART" id="SM00093"/>
    </source>
</evidence>
<accession>A0ABV9K5H9</accession>
<dbReference type="InterPro" id="IPR036186">
    <property type="entry name" value="Serpin_sf"/>
</dbReference>
<sequence length="438" mass="49505">MTKFYCLIAICIALFSVSCSKDTKGVDSKAVAKYQNNIPLPKDGASLPNDRRDLDLSHISDAQMKMVEATNRFGYSLFSNYAKEAQGQPITVISPYSIELCLTMFLAALDDQSYTKFTKAMNLENIGRDELLQFYSDLTDNMVKSDEKQRIFPANIAWISDVRKDYLPSYGETLGKYLGAEVGFIPFLPAREAVSTMNKWINLKTYGHIDKLLAPQDIENRSLVLCNAVYFYSPWNDEFLADNTKERPFRNADGSKVMVPTMNKTTWTMRYCENNEVQIASLPLNNNQFSLLIVLPKSKDLSLDPSKLAEWNPIEKIGHSKTYDVEVFLPKLSTYSDKMDLGQPLMEMGFPADYVLSNLFTTQNHINNGFNVYQKTYVGWDEKGVEAAAASTVIPMPSDSNSNQEDVVLDVNRPFFFILMHEKSSKAVFIGAVNSFNK</sequence>
<dbReference type="EMBL" id="JBHSGO010000039">
    <property type="protein sequence ID" value="MFC4665410.1"/>
    <property type="molecule type" value="Genomic_DNA"/>
</dbReference>
<dbReference type="SUPFAM" id="SSF56574">
    <property type="entry name" value="Serpins"/>
    <property type="match status" value="1"/>
</dbReference>
<dbReference type="SMART" id="SM00093">
    <property type="entry name" value="SERPIN"/>
    <property type="match status" value="1"/>
</dbReference>